<dbReference type="PANTHER" id="PTHR21716">
    <property type="entry name" value="TRANSMEMBRANE PROTEIN"/>
    <property type="match status" value="1"/>
</dbReference>
<dbReference type="KEGG" id="rah:Rahaq_2972"/>
<dbReference type="AlphaFoldDB" id="A0A0H3FBK8"/>
<feature type="transmembrane region" description="Helical" evidence="6">
    <location>
        <begin position="197"/>
        <end position="217"/>
    </location>
</feature>
<dbReference type="Pfam" id="PF01594">
    <property type="entry name" value="AI-2E_transport"/>
    <property type="match status" value="1"/>
</dbReference>
<feature type="transmembrane region" description="Helical" evidence="6">
    <location>
        <begin position="9"/>
        <end position="27"/>
    </location>
</feature>
<dbReference type="PANTHER" id="PTHR21716:SF64">
    <property type="entry name" value="AI-2 TRANSPORT PROTEIN TQSA"/>
    <property type="match status" value="1"/>
</dbReference>
<feature type="transmembrane region" description="Helical" evidence="6">
    <location>
        <begin position="33"/>
        <end position="54"/>
    </location>
</feature>
<proteinExistence type="inferred from homology"/>
<dbReference type="eggNOG" id="COG0628">
    <property type="taxonomic scope" value="Bacteria"/>
</dbReference>
<evidence type="ECO:0000256" key="3">
    <source>
        <dbReference type="ARBA" id="ARBA00022692"/>
    </source>
</evidence>
<dbReference type="Proteomes" id="UP000007257">
    <property type="component" value="Chromosome"/>
</dbReference>
<evidence type="ECO:0000256" key="2">
    <source>
        <dbReference type="ARBA" id="ARBA00009773"/>
    </source>
</evidence>
<sequence>MRKTIVTTQGLKIVVMMAMLVVIFAGIKSAADIIVPFILALFLAFVLNPLIVLLEKWRVPRALAVLLVATLVICMMVFLTTKLLVTLNEFARTLPQYRGLIVDKLSDIEAWFPQSELTLSPEQLASYIDPAATLNMVSKLISYLSNAMAGLFLLLMTVAFMLLEVPQLPYKVEQMSEDPGKGMANIQRALDSVTRYLVIKTLISVVTGLAVWALLAVTSIRFAFLWGMLAFALNYIPNIGSFIAAIPPIIQAFLFNGFSEGLILAGGYILINLIFGSIIDPKILGRGLGLSTLVVFMSLIFWGWLMGPVGMLLSVPLTIVLKIALEPTAAGHKIAVLLGDGPPEHKS</sequence>
<feature type="transmembrane region" description="Helical" evidence="6">
    <location>
        <begin position="63"/>
        <end position="85"/>
    </location>
</feature>
<dbReference type="GO" id="GO:0016020">
    <property type="term" value="C:membrane"/>
    <property type="evidence" value="ECO:0007669"/>
    <property type="project" value="UniProtKB-SubCell"/>
</dbReference>
<keyword evidence="5 6" id="KW-0472">Membrane</keyword>
<dbReference type="NCBIfam" id="NF008930">
    <property type="entry name" value="PRK12287.1"/>
    <property type="match status" value="1"/>
</dbReference>
<feature type="transmembrane region" description="Helical" evidence="6">
    <location>
        <begin position="262"/>
        <end position="279"/>
    </location>
</feature>
<reference evidence="7 8" key="2">
    <citation type="journal article" date="2012" name="J. Bacteriol.">
        <title>Complete Genome Sequence of Rahnella sp. Strain Y9602, a Gammaproteobacterium Isolate from Metal- and Radionuclide-Contaminated Soil.</title>
        <authorList>
            <person name="Martinez R.J."/>
            <person name="Bruce D."/>
            <person name="Detter C."/>
            <person name="Goodwin L.A."/>
            <person name="Han J."/>
            <person name="Han C.S."/>
            <person name="Held B."/>
            <person name="Land M.L."/>
            <person name="Mikhailova N."/>
            <person name="Nolan M."/>
            <person name="Pennacchio L."/>
            <person name="Pitluck S."/>
            <person name="Tapia R."/>
            <person name="Woyke T."/>
            <person name="Sobecky P.A."/>
        </authorList>
    </citation>
    <scope>NUCLEOTIDE SEQUENCE [LARGE SCALE GENOMIC DNA]</scope>
    <source>
        <strain evidence="7 8">Y9602</strain>
    </source>
</reference>
<keyword evidence="3 6" id="KW-0812">Transmembrane</keyword>
<organism evidence="7 8">
    <name type="scientific">Rahnella sp. (strain Y9602)</name>
    <dbReference type="NCBI Taxonomy" id="2703885"/>
    <lineage>
        <taxon>Bacteria</taxon>
        <taxon>Pseudomonadati</taxon>
        <taxon>Pseudomonadota</taxon>
        <taxon>Gammaproteobacteria</taxon>
        <taxon>Enterobacterales</taxon>
        <taxon>Yersiniaceae</taxon>
        <taxon>Rahnella</taxon>
    </lineage>
</organism>
<name>A0A0H3FBK8_RAHSY</name>
<dbReference type="OrthoDB" id="9799225at2"/>
<evidence type="ECO:0000256" key="1">
    <source>
        <dbReference type="ARBA" id="ARBA00004141"/>
    </source>
</evidence>
<gene>
    <name evidence="7" type="ordered locus">Rahaq_2972</name>
</gene>
<evidence type="ECO:0008006" key="9">
    <source>
        <dbReference type="Google" id="ProtNLM"/>
    </source>
</evidence>
<evidence type="ECO:0000256" key="4">
    <source>
        <dbReference type="ARBA" id="ARBA00022989"/>
    </source>
</evidence>
<dbReference type="GO" id="GO:0055085">
    <property type="term" value="P:transmembrane transport"/>
    <property type="evidence" value="ECO:0007669"/>
    <property type="project" value="TreeGrafter"/>
</dbReference>
<evidence type="ECO:0000313" key="8">
    <source>
        <dbReference type="Proteomes" id="UP000007257"/>
    </source>
</evidence>
<evidence type="ECO:0000313" key="7">
    <source>
        <dbReference type="EMBL" id="ADW74566.1"/>
    </source>
</evidence>
<feature type="transmembrane region" description="Helical" evidence="6">
    <location>
        <begin position="223"/>
        <end position="250"/>
    </location>
</feature>
<dbReference type="RefSeq" id="WP_013576262.1">
    <property type="nucleotide sequence ID" value="NC_015061.1"/>
</dbReference>
<dbReference type="InterPro" id="IPR002549">
    <property type="entry name" value="AI-2E-like"/>
</dbReference>
<dbReference type="EMBL" id="CP002505">
    <property type="protein sequence ID" value="ADW74566.1"/>
    <property type="molecule type" value="Genomic_DNA"/>
</dbReference>
<comment type="subcellular location">
    <subcellularLocation>
        <location evidence="1">Membrane</location>
        <topology evidence="1">Multi-pass membrane protein</topology>
    </subcellularLocation>
</comment>
<feature type="transmembrane region" description="Helical" evidence="6">
    <location>
        <begin position="140"/>
        <end position="163"/>
    </location>
</feature>
<accession>A0A0H3FBK8</accession>
<keyword evidence="4 6" id="KW-1133">Transmembrane helix</keyword>
<dbReference type="HOGENOM" id="CLU_031275_0_3_6"/>
<reference evidence="8" key="1">
    <citation type="submission" date="2011-01" db="EMBL/GenBank/DDBJ databases">
        <title>Complete sequence of chromosome of Rahnella sp. Y9602.</title>
        <authorList>
            <consortium name="US DOE Joint Genome Institute"/>
            <person name="Lucas S."/>
            <person name="Copeland A."/>
            <person name="Lapidus A."/>
            <person name="Cheng J.-F."/>
            <person name="Goodwin L."/>
            <person name="Pitluck S."/>
            <person name="Lu M."/>
            <person name="Detter J.C."/>
            <person name="Han C."/>
            <person name="Tapia R."/>
            <person name="Land M."/>
            <person name="Hauser L."/>
            <person name="Kyrpides N."/>
            <person name="Ivanova N."/>
            <person name="Ovchinnikova G."/>
            <person name="Pagani I."/>
            <person name="Sobecky P.A."/>
            <person name="Martinez R.J."/>
            <person name="Woyke T."/>
        </authorList>
    </citation>
    <scope>NUCLEOTIDE SEQUENCE [LARGE SCALE GENOMIC DNA]</scope>
    <source>
        <strain evidence="8">Y9602</strain>
    </source>
</reference>
<comment type="similarity">
    <text evidence="2">Belongs to the autoinducer-2 exporter (AI-2E) (TC 2.A.86) family.</text>
</comment>
<evidence type="ECO:0000256" key="5">
    <source>
        <dbReference type="ARBA" id="ARBA00023136"/>
    </source>
</evidence>
<evidence type="ECO:0000256" key="6">
    <source>
        <dbReference type="SAM" id="Phobius"/>
    </source>
</evidence>
<protein>
    <recommendedName>
        <fullName evidence="9">AI-2 transport protein TqsA</fullName>
    </recommendedName>
</protein>